<dbReference type="InterPro" id="IPR012340">
    <property type="entry name" value="NA-bd_OB-fold"/>
</dbReference>
<protein>
    <recommendedName>
        <fullName evidence="1">ChsH2 C-terminal OB-fold domain-containing protein</fullName>
    </recommendedName>
</protein>
<evidence type="ECO:0000313" key="2">
    <source>
        <dbReference type="EMBL" id="VBB44460.1"/>
    </source>
</evidence>
<evidence type="ECO:0000259" key="1">
    <source>
        <dbReference type="Pfam" id="PF01796"/>
    </source>
</evidence>
<dbReference type="EMBL" id="UPXX01000027">
    <property type="protein sequence ID" value="VBB44460.1"/>
    <property type="molecule type" value="Genomic_DNA"/>
</dbReference>
<dbReference type="PANTHER" id="PTHR34075">
    <property type="entry name" value="BLR3430 PROTEIN"/>
    <property type="match status" value="1"/>
</dbReference>
<accession>A0A653A8W4</accession>
<reference evidence="2" key="1">
    <citation type="submission" date="2018-07" db="EMBL/GenBank/DDBJ databases">
        <authorList>
            <consortium name="Genoscope - CEA"/>
            <person name="William W."/>
        </authorList>
    </citation>
    <scope>NUCLEOTIDE SEQUENCE</scope>
    <source>
        <strain evidence="2">IK1</strain>
    </source>
</reference>
<gene>
    <name evidence="2" type="ORF">TRIP_B330566</name>
</gene>
<dbReference type="AlphaFoldDB" id="A0A653A8W4"/>
<dbReference type="PANTHER" id="PTHR34075:SF5">
    <property type="entry name" value="BLR3430 PROTEIN"/>
    <property type="match status" value="1"/>
</dbReference>
<name>A0A653A8W4_UNCDX</name>
<dbReference type="InterPro" id="IPR002878">
    <property type="entry name" value="ChsH2_C"/>
</dbReference>
<organism evidence="2">
    <name type="scientific">Uncultured Desulfatiglans sp</name>
    <dbReference type="NCBI Taxonomy" id="1748965"/>
    <lineage>
        <taxon>Bacteria</taxon>
        <taxon>Pseudomonadati</taxon>
        <taxon>Thermodesulfobacteriota</taxon>
        <taxon>Desulfobacteria</taxon>
        <taxon>Desulfatiglandales</taxon>
        <taxon>Desulfatiglandaceae</taxon>
        <taxon>Desulfatiglans</taxon>
        <taxon>environmental samples</taxon>
    </lineage>
</organism>
<dbReference type="Pfam" id="PF01796">
    <property type="entry name" value="OB_ChsH2_C"/>
    <property type="match status" value="1"/>
</dbReference>
<dbReference type="InterPro" id="IPR052513">
    <property type="entry name" value="Thioester_dehydratase-like"/>
</dbReference>
<dbReference type="SUPFAM" id="SSF50249">
    <property type="entry name" value="Nucleic acid-binding proteins"/>
    <property type="match status" value="1"/>
</dbReference>
<sequence>MSDTVKPVLEGVLEKGPPARLLGGYCPRCERKFFPEPFVCPVCQGAVERVPLSDKGILYSFALVRTKAPFGLPQPYAVGYVDLQADGLRIISLLDPERLEDLAIGMPMGLRVAPLGLGADHEPCLRYYFTPEASKENA</sequence>
<feature type="domain" description="ChsH2 C-terminal OB-fold" evidence="1">
    <location>
        <begin position="50"/>
        <end position="110"/>
    </location>
</feature>
<proteinExistence type="predicted"/>